<protein>
    <submittedName>
        <fullName evidence="1">Uncharacterized protein</fullName>
    </submittedName>
</protein>
<dbReference type="EMBL" id="GBXM01096214">
    <property type="protein sequence ID" value="JAH12363.1"/>
    <property type="molecule type" value="Transcribed_RNA"/>
</dbReference>
<accession>A0A0E9Q8D7</accession>
<dbReference type="AlphaFoldDB" id="A0A0E9Q8D7"/>
<evidence type="ECO:0000313" key="1">
    <source>
        <dbReference type="EMBL" id="JAH12363.1"/>
    </source>
</evidence>
<sequence>MQARIHRQNGHTRKFTCDAISANGTCLKGL</sequence>
<name>A0A0E9Q8D7_ANGAN</name>
<reference evidence="1" key="2">
    <citation type="journal article" date="2015" name="Fish Shellfish Immunol.">
        <title>Early steps in the European eel (Anguilla anguilla)-Vibrio vulnificus interaction in the gills: Role of the RtxA13 toxin.</title>
        <authorList>
            <person name="Callol A."/>
            <person name="Pajuelo D."/>
            <person name="Ebbesson L."/>
            <person name="Teles M."/>
            <person name="MacKenzie S."/>
            <person name="Amaro C."/>
        </authorList>
    </citation>
    <scope>NUCLEOTIDE SEQUENCE</scope>
</reference>
<reference evidence="1" key="1">
    <citation type="submission" date="2014-11" db="EMBL/GenBank/DDBJ databases">
        <authorList>
            <person name="Amaro Gonzalez C."/>
        </authorList>
    </citation>
    <scope>NUCLEOTIDE SEQUENCE</scope>
</reference>
<organism evidence="1">
    <name type="scientific">Anguilla anguilla</name>
    <name type="common">European freshwater eel</name>
    <name type="synonym">Muraena anguilla</name>
    <dbReference type="NCBI Taxonomy" id="7936"/>
    <lineage>
        <taxon>Eukaryota</taxon>
        <taxon>Metazoa</taxon>
        <taxon>Chordata</taxon>
        <taxon>Craniata</taxon>
        <taxon>Vertebrata</taxon>
        <taxon>Euteleostomi</taxon>
        <taxon>Actinopterygii</taxon>
        <taxon>Neopterygii</taxon>
        <taxon>Teleostei</taxon>
        <taxon>Anguilliformes</taxon>
        <taxon>Anguillidae</taxon>
        <taxon>Anguilla</taxon>
    </lineage>
</organism>
<proteinExistence type="predicted"/>